<evidence type="ECO:0000256" key="1">
    <source>
        <dbReference type="SAM" id="SignalP"/>
    </source>
</evidence>
<keyword evidence="1" id="KW-0732">Signal</keyword>
<evidence type="ECO:0000313" key="4">
    <source>
        <dbReference type="Proteomes" id="UP000275281"/>
    </source>
</evidence>
<comment type="caution">
    <text evidence="3">The sequence shown here is derived from an EMBL/GenBank/DDBJ whole genome shotgun (WGS) entry which is preliminary data.</text>
</comment>
<feature type="chain" id="PRO_5018083322" evidence="1">
    <location>
        <begin position="26"/>
        <end position="256"/>
    </location>
</feature>
<protein>
    <submittedName>
        <fullName evidence="3">Amino acid ABC transporter substrate-binding protein</fullName>
    </submittedName>
</protein>
<dbReference type="Gene3D" id="3.40.190.10">
    <property type="entry name" value="Periplasmic binding protein-like II"/>
    <property type="match status" value="2"/>
</dbReference>
<sequence>MVRQELCRYFIAFTILVVGCNQALAQSNEPPIEFYSELVAPYYWLDKNKKPQGAMVDLAMALIDTIGREASLSHLPWARAVVEAKKRPNIVLLTALRTPSREHELQWLGKVGQTDAYLIGLKERQYPPLKNLEQAKSLRIATIRGYGSAAYLLDNGFVEGENLELLVGIDQLWSMLYRERVDAVLMNMSTSPFEIIEAELDPNLIKPLLHIDELTIDLEMATGNATSQATVQQIQTALKHLKDKGVFSDIMKRWRL</sequence>
<dbReference type="PROSITE" id="PS51257">
    <property type="entry name" value="PROKAR_LIPOPROTEIN"/>
    <property type="match status" value="1"/>
</dbReference>
<dbReference type="Proteomes" id="UP000275281">
    <property type="component" value="Unassembled WGS sequence"/>
</dbReference>
<proteinExistence type="predicted"/>
<dbReference type="InterPro" id="IPR001638">
    <property type="entry name" value="Solute-binding_3/MltF_N"/>
</dbReference>
<gene>
    <name evidence="3" type="ORF">DRW07_08420</name>
</gene>
<dbReference type="SUPFAM" id="SSF53850">
    <property type="entry name" value="Periplasmic binding protein-like II"/>
    <property type="match status" value="1"/>
</dbReference>
<dbReference type="EMBL" id="RPOK01000002">
    <property type="protein sequence ID" value="RPJ67528.1"/>
    <property type="molecule type" value="Genomic_DNA"/>
</dbReference>
<evidence type="ECO:0000259" key="2">
    <source>
        <dbReference type="Pfam" id="PF00497"/>
    </source>
</evidence>
<organism evidence="3 4">
    <name type="scientific">Alteromonas sediminis</name>
    <dbReference type="NCBI Taxonomy" id="2259342"/>
    <lineage>
        <taxon>Bacteria</taxon>
        <taxon>Pseudomonadati</taxon>
        <taxon>Pseudomonadota</taxon>
        <taxon>Gammaproteobacteria</taxon>
        <taxon>Alteromonadales</taxon>
        <taxon>Alteromonadaceae</taxon>
        <taxon>Alteromonas/Salinimonas group</taxon>
        <taxon>Alteromonas</taxon>
    </lineage>
</organism>
<dbReference type="RefSeq" id="WP_124027428.1">
    <property type="nucleotide sequence ID" value="NZ_JBHRSN010000015.1"/>
</dbReference>
<dbReference type="AlphaFoldDB" id="A0A3N5ZCC4"/>
<feature type="signal peptide" evidence="1">
    <location>
        <begin position="1"/>
        <end position="25"/>
    </location>
</feature>
<accession>A0A3N5ZCC4</accession>
<evidence type="ECO:0000313" key="3">
    <source>
        <dbReference type="EMBL" id="RPJ67528.1"/>
    </source>
</evidence>
<name>A0A3N5ZCC4_9ALTE</name>
<feature type="domain" description="Solute-binding protein family 3/N-terminal" evidence="2">
    <location>
        <begin position="39"/>
        <end position="254"/>
    </location>
</feature>
<reference evidence="3 4" key="1">
    <citation type="submission" date="2018-11" db="EMBL/GenBank/DDBJ databases">
        <authorList>
            <person name="Ye M.-Q."/>
            <person name="Du Z.-J."/>
        </authorList>
    </citation>
    <scope>NUCLEOTIDE SEQUENCE [LARGE SCALE GENOMIC DNA]</scope>
    <source>
        <strain evidence="3 4">U0105</strain>
    </source>
</reference>
<dbReference type="PANTHER" id="PTHR38834:SF3">
    <property type="entry name" value="SOLUTE-BINDING PROTEIN FAMILY 3_N-TERMINAL DOMAIN-CONTAINING PROTEIN"/>
    <property type="match status" value="1"/>
</dbReference>
<keyword evidence="4" id="KW-1185">Reference proteome</keyword>
<dbReference type="PANTHER" id="PTHR38834">
    <property type="entry name" value="PERIPLASMIC SUBSTRATE BINDING PROTEIN FAMILY 3"/>
    <property type="match status" value="1"/>
</dbReference>
<dbReference type="OrthoDB" id="8587856at2"/>
<dbReference type="Pfam" id="PF00497">
    <property type="entry name" value="SBP_bac_3"/>
    <property type="match status" value="1"/>
</dbReference>